<proteinExistence type="predicted"/>
<dbReference type="GeneID" id="19238958"/>
<dbReference type="HOGENOM" id="CLU_1224765_0_0_1"/>
<dbReference type="Proteomes" id="UP000019373">
    <property type="component" value="Unassembled WGS sequence"/>
</dbReference>
<evidence type="ECO:0000313" key="1">
    <source>
        <dbReference type="EMBL" id="ERF74485.1"/>
    </source>
</evidence>
<dbReference type="eggNOG" id="ENOG502SE0J">
    <property type="taxonomic scope" value="Eukaryota"/>
</dbReference>
<dbReference type="AlphaFoldDB" id="U1HUY6"/>
<organism evidence="1 2">
    <name type="scientific">Endocarpon pusillum (strain Z07020 / HMAS-L-300199)</name>
    <name type="common">Lichen-forming fungus</name>
    <dbReference type="NCBI Taxonomy" id="1263415"/>
    <lineage>
        <taxon>Eukaryota</taxon>
        <taxon>Fungi</taxon>
        <taxon>Dikarya</taxon>
        <taxon>Ascomycota</taxon>
        <taxon>Pezizomycotina</taxon>
        <taxon>Eurotiomycetes</taxon>
        <taxon>Chaetothyriomycetidae</taxon>
        <taxon>Verrucariales</taxon>
        <taxon>Verrucariaceae</taxon>
        <taxon>Endocarpon</taxon>
    </lineage>
</organism>
<accession>U1HUY6</accession>
<reference evidence="2" key="1">
    <citation type="journal article" date="2014" name="BMC Genomics">
        <title>Genome characteristics reveal the impact of lichenization on lichen-forming fungus Endocarpon pusillum Hedwig (Verrucariales, Ascomycota).</title>
        <authorList>
            <person name="Wang Y.-Y."/>
            <person name="Liu B."/>
            <person name="Zhang X.-Y."/>
            <person name="Zhou Q.-M."/>
            <person name="Zhang T."/>
            <person name="Li H."/>
            <person name="Yu Y.-F."/>
            <person name="Zhang X.-L."/>
            <person name="Hao X.-Y."/>
            <person name="Wang M."/>
            <person name="Wang L."/>
            <person name="Wei J.-C."/>
        </authorList>
    </citation>
    <scope>NUCLEOTIDE SEQUENCE [LARGE SCALE GENOMIC DNA]</scope>
    <source>
        <strain evidence="2">Z07020 / HMAS-L-300199</strain>
    </source>
</reference>
<dbReference type="RefSeq" id="XP_007799869.1">
    <property type="nucleotide sequence ID" value="XM_007801678.1"/>
</dbReference>
<dbReference type="SUPFAM" id="SSF48371">
    <property type="entry name" value="ARM repeat"/>
    <property type="match status" value="1"/>
</dbReference>
<evidence type="ECO:0000313" key="2">
    <source>
        <dbReference type="Proteomes" id="UP000019373"/>
    </source>
</evidence>
<keyword evidence="2" id="KW-1185">Reference proteome</keyword>
<dbReference type="EMBL" id="KE720876">
    <property type="protein sequence ID" value="ERF74485.1"/>
    <property type="molecule type" value="Genomic_DNA"/>
</dbReference>
<protein>
    <submittedName>
        <fullName evidence="1">Uncharacterized protein</fullName>
    </submittedName>
</protein>
<gene>
    <name evidence="1" type="ORF">EPUS_03923</name>
</gene>
<dbReference type="InterPro" id="IPR016024">
    <property type="entry name" value="ARM-type_fold"/>
</dbReference>
<dbReference type="OrthoDB" id="5385189at2759"/>
<name>U1HUY6_ENDPU</name>
<sequence>MPLHADDRLLCIVLASGLLVAANAIPYYLKYIRTITQVKHEDKPSKGPCEDAEDALKLNTLKKLVAAPSYKLRASAVKIIAERSIKDATRKLLLRDLASKHSTKRDQALHALWFLLSDPSLIASLEIRQHFMSDPSTFAAIVDCLSNLLPLHSHGPPSQAHNPTKSSPLLPHNRPPSETVALRILRELLTDQTLPTALSAGLISKWLKHYPFPPALYPRTAPAAKK</sequence>